<name>A0A418ZXH3_9RHOB</name>
<comment type="caution">
    <text evidence="2">The sequence shown here is derived from an EMBL/GenBank/DDBJ whole genome shotgun (WGS) entry which is preliminary data.</text>
</comment>
<evidence type="ECO:0000313" key="2">
    <source>
        <dbReference type="EMBL" id="RJL05183.1"/>
    </source>
</evidence>
<sequence length="1043" mass="111707">MNAMIAAGFSRARTVILVMIALIASGFMAYVSIPKESMPEVDIPIFIVNVTYSGVSTEDAAKLLAEPIERQVNSLDGLRRMQTVASEGFASVTLEFRPGFDQDAALQSVKDAVDDAGPDIPPGADGPFVREIDMSLFPILTVALSGQVPERELIRLGRLLSDRIETVGGVLQADLTGDREDQLEILIDPLALETYGISPGQLSQAVRANNQLIAAGSFDTGAGRLGVSIPGTVVQMDEIMSIPVLVDGATVLRVQDVAEVRQTFKDPVTFARIDGQPALAIDVRKSAGSNIIDTVAAVRQVVAQTTADWPEQVSVVFMNDQSEEMQTLLSDLQNNVIAAVVLVMLVTVLFLGVRASLLVAVAIPGSFLGGILIIWALGFTLNVIVLFALILVVGMLVDGAIVVVELGERLIAKGHSKTEAFRMAAQRMAWPITSSTATTLAVFFPLLFWPGLAGQFMFYLPATMIATLLMSLLMALLFVPVTGTLLGGGQDMAPEPIGQEPDSLMGRLSGWTIARPGATIGLAILGVLVILYAYAQLGRGVEFFPQTDAERAQVQITANGNMSVEESDQLVRLIEGQILGFDGVERVYSRTIGSVEQRVRSNLSSDVIGQIQVEFTDWRGRAASDEVIDRMRAATAEVPGLGIQIEAAASGPGAARPVQIEVSATNREMLQQASQTIERMMEEAGTFVDIANDTPRPNPEIRLIVDREESARYGLDIDTIGTAVQLLTTGVNLGTYLPDFADDEVDIALRYPPDQRNFENLAALRVAGPSGAQVPISNVLQIVPAPAPAAITRIAGRETQTLTADIAPGSTLQAELARIDAAIAQADLPDGVEVNFGGEIEDQEEAMTFLMGAFVAAIFLMFTILLIQMNSFFQAGLVLTAIIFSITGVFLGLMIRQEAFSIVMSGIGIMALAGVVVNNNIVLIDAFNEHRDAGIGPDEAARRAAAERVRPVLLTASTTVIGLLPMVMGMTIDFTGRDLFFGAPSGQFWIQLSTGIAGGLVVATAVTLMLTPTLLAWDGRRRLRRAERRDRKRQSRAMPQPAE</sequence>
<feature type="transmembrane region" description="Helical" evidence="1">
    <location>
        <begin position="383"/>
        <end position="407"/>
    </location>
</feature>
<feature type="transmembrane region" description="Helical" evidence="1">
    <location>
        <begin position="456"/>
        <end position="479"/>
    </location>
</feature>
<dbReference type="Pfam" id="PF00873">
    <property type="entry name" value="ACR_tran"/>
    <property type="match status" value="1"/>
</dbReference>
<dbReference type="GO" id="GO:0005886">
    <property type="term" value="C:plasma membrane"/>
    <property type="evidence" value="ECO:0007669"/>
    <property type="project" value="TreeGrafter"/>
</dbReference>
<dbReference type="PANTHER" id="PTHR32063:SF0">
    <property type="entry name" value="SWARMING MOTILITY PROTEIN SWRC"/>
    <property type="match status" value="1"/>
</dbReference>
<keyword evidence="1" id="KW-0812">Transmembrane</keyword>
<feature type="transmembrane region" description="Helical" evidence="1">
    <location>
        <begin position="358"/>
        <end position="377"/>
    </location>
</feature>
<protein>
    <submittedName>
        <fullName evidence="2">Efflux RND transporter permease subunit</fullName>
    </submittedName>
</protein>
<feature type="transmembrane region" description="Helical" evidence="1">
    <location>
        <begin position="513"/>
        <end position="535"/>
    </location>
</feature>
<dbReference type="PRINTS" id="PR00702">
    <property type="entry name" value="ACRIFLAVINRP"/>
</dbReference>
<keyword evidence="1" id="KW-0472">Membrane</keyword>
<dbReference type="InterPro" id="IPR001036">
    <property type="entry name" value="Acrflvin-R"/>
</dbReference>
<feature type="transmembrane region" description="Helical" evidence="1">
    <location>
        <begin position="899"/>
        <end position="921"/>
    </location>
</feature>
<keyword evidence="3" id="KW-1185">Reference proteome</keyword>
<feature type="transmembrane region" description="Helical" evidence="1">
    <location>
        <begin position="872"/>
        <end position="893"/>
    </location>
</feature>
<dbReference type="SUPFAM" id="SSF82714">
    <property type="entry name" value="Multidrug efflux transporter AcrB TolC docking domain, DN and DC subdomains"/>
    <property type="match status" value="2"/>
</dbReference>
<reference evidence="2 3" key="1">
    <citation type="submission" date="2018-09" db="EMBL/GenBank/DDBJ databases">
        <title>Paracoccus onubensis nov. sp. a moderate halophilic bacterium isolated from Gruta de las Maravillas (Aracena, Spain).</title>
        <authorList>
            <person name="Jurado V."/>
            <person name="Gutierrez-Patricio S."/>
            <person name="Gonzalez-Pimentel J.L."/>
            <person name="Laiz L."/>
            <person name="Saiz-Jimenez C."/>
        </authorList>
    </citation>
    <scope>NUCLEOTIDE SEQUENCE [LARGE SCALE GENOMIC DNA]</scope>
    <source>
        <strain evidence="2 3">DSM 19484</strain>
    </source>
</reference>
<proteinExistence type="predicted"/>
<gene>
    <name evidence="2" type="ORF">D3P06_07830</name>
</gene>
<dbReference type="SUPFAM" id="SSF82693">
    <property type="entry name" value="Multidrug efflux transporter AcrB pore domain, PN1, PN2, PC1 and PC2 subdomains"/>
    <property type="match status" value="2"/>
</dbReference>
<dbReference type="PANTHER" id="PTHR32063">
    <property type="match status" value="1"/>
</dbReference>
<dbReference type="Gene3D" id="3.30.70.1320">
    <property type="entry name" value="Multidrug efflux transporter AcrB pore domain like"/>
    <property type="match status" value="1"/>
</dbReference>
<evidence type="ECO:0000313" key="3">
    <source>
        <dbReference type="Proteomes" id="UP000285530"/>
    </source>
</evidence>
<feature type="transmembrane region" description="Helical" evidence="1">
    <location>
        <begin position="428"/>
        <end position="450"/>
    </location>
</feature>
<dbReference type="OrthoDB" id="9798415at2"/>
<feature type="transmembrane region" description="Helical" evidence="1">
    <location>
        <begin position="12"/>
        <end position="33"/>
    </location>
</feature>
<feature type="transmembrane region" description="Helical" evidence="1">
    <location>
        <begin position="992"/>
        <end position="1017"/>
    </location>
</feature>
<feature type="transmembrane region" description="Helical" evidence="1">
    <location>
        <begin position="846"/>
        <end position="867"/>
    </location>
</feature>
<organism evidence="2 3">
    <name type="scientific">Paracoccus aestuarii</name>
    <dbReference type="NCBI Taxonomy" id="453842"/>
    <lineage>
        <taxon>Bacteria</taxon>
        <taxon>Pseudomonadati</taxon>
        <taxon>Pseudomonadota</taxon>
        <taxon>Alphaproteobacteria</taxon>
        <taxon>Rhodobacterales</taxon>
        <taxon>Paracoccaceae</taxon>
        <taxon>Paracoccus</taxon>
    </lineage>
</organism>
<accession>A0A418ZXH3</accession>
<dbReference type="Gene3D" id="1.20.1640.10">
    <property type="entry name" value="Multidrug efflux transporter AcrB transmembrane domain"/>
    <property type="match status" value="2"/>
</dbReference>
<evidence type="ECO:0000256" key="1">
    <source>
        <dbReference type="SAM" id="Phobius"/>
    </source>
</evidence>
<feature type="transmembrane region" description="Helical" evidence="1">
    <location>
        <begin position="332"/>
        <end position="351"/>
    </location>
</feature>
<dbReference type="AlphaFoldDB" id="A0A418ZXH3"/>
<dbReference type="Gene3D" id="3.30.2090.10">
    <property type="entry name" value="Multidrug efflux transporter AcrB TolC docking domain, DN and DC subdomains"/>
    <property type="match status" value="2"/>
</dbReference>
<dbReference type="Proteomes" id="UP000285530">
    <property type="component" value="Unassembled WGS sequence"/>
</dbReference>
<dbReference type="GO" id="GO:0042910">
    <property type="term" value="F:xenobiotic transmembrane transporter activity"/>
    <property type="evidence" value="ECO:0007669"/>
    <property type="project" value="TreeGrafter"/>
</dbReference>
<feature type="transmembrane region" description="Helical" evidence="1">
    <location>
        <begin position="952"/>
        <end position="972"/>
    </location>
</feature>
<dbReference type="Gene3D" id="3.30.70.1430">
    <property type="entry name" value="Multidrug efflux transporter AcrB pore domain"/>
    <property type="match status" value="2"/>
</dbReference>
<dbReference type="RefSeq" id="WP_119886032.1">
    <property type="nucleotide sequence ID" value="NZ_CP067169.1"/>
</dbReference>
<dbReference type="SUPFAM" id="SSF82866">
    <property type="entry name" value="Multidrug efflux transporter AcrB transmembrane domain"/>
    <property type="match status" value="2"/>
</dbReference>
<keyword evidence="1" id="KW-1133">Transmembrane helix</keyword>
<dbReference type="InterPro" id="IPR027463">
    <property type="entry name" value="AcrB_DN_DC_subdom"/>
</dbReference>
<dbReference type="EMBL" id="QZEV01000029">
    <property type="protein sequence ID" value="RJL05183.1"/>
    <property type="molecule type" value="Genomic_DNA"/>
</dbReference>
<dbReference type="Gene3D" id="3.30.70.1440">
    <property type="entry name" value="Multidrug efflux transporter AcrB pore domain"/>
    <property type="match status" value="1"/>
</dbReference>